<dbReference type="InterPro" id="IPR044060">
    <property type="entry name" value="Bacterial_rp_domain"/>
</dbReference>
<evidence type="ECO:0000259" key="7">
    <source>
        <dbReference type="Pfam" id="PF18998"/>
    </source>
</evidence>
<dbReference type="InterPro" id="IPR022398">
    <property type="entry name" value="Peptidase_S8_His-AS"/>
</dbReference>
<dbReference type="GO" id="GO:0005975">
    <property type="term" value="P:carbohydrate metabolic process"/>
    <property type="evidence" value="ECO:0007669"/>
    <property type="project" value="UniProtKB-ARBA"/>
</dbReference>
<accession>A0A0Q4B666</accession>
<evidence type="ECO:0000256" key="4">
    <source>
        <dbReference type="ARBA" id="ARBA00022825"/>
    </source>
</evidence>
<feature type="active site" description="Charge relay system" evidence="5">
    <location>
        <position position="256"/>
    </location>
</feature>
<feature type="domain" description="Peptidase S8/S53" evidence="6">
    <location>
        <begin position="223"/>
        <end position="498"/>
    </location>
</feature>
<dbReference type="PANTHER" id="PTHR43399:SF4">
    <property type="entry name" value="CELL WALL-ASSOCIATED PROTEASE"/>
    <property type="match status" value="1"/>
</dbReference>
<gene>
    <name evidence="9" type="ORF">AL399_08110</name>
</gene>
<dbReference type="Gene3D" id="2.60.120.200">
    <property type="match status" value="1"/>
</dbReference>
<feature type="domain" description="Bacterial repeat" evidence="7">
    <location>
        <begin position="2352"/>
        <end position="2412"/>
    </location>
</feature>
<proteinExistence type="inferred from homology"/>
<evidence type="ECO:0000256" key="5">
    <source>
        <dbReference type="PROSITE-ProRule" id="PRU01240"/>
    </source>
</evidence>
<comment type="similarity">
    <text evidence="1 5">Belongs to the peptidase S8 family.</text>
</comment>
<feature type="active site" description="Charge relay system" evidence="5">
    <location>
        <position position="232"/>
    </location>
</feature>
<keyword evidence="3 5" id="KW-0378">Hydrolase</keyword>
<feature type="domain" description="Bacterial repeat" evidence="7">
    <location>
        <begin position="2425"/>
        <end position="2483"/>
    </location>
</feature>
<dbReference type="Pfam" id="PF18998">
    <property type="entry name" value="Flg_new_2"/>
    <property type="match status" value="3"/>
</dbReference>
<organism evidence="9 10">
    <name type="scientific">Candidatus [Bacteroides] periocalifornicus</name>
    <dbReference type="NCBI Taxonomy" id="1702214"/>
    <lineage>
        <taxon>Bacteria</taxon>
        <taxon>Pseudomonadati</taxon>
        <taxon>Bacteroidota</taxon>
    </lineage>
</organism>
<reference evidence="9" key="1">
    <citation type="submission" date="2015-08" db="EMBL/GenBank/DDBJ databases">
        <title>Candidatus Bacteriodes Periocalifornicus.</title>
        <authorList>
            <person name="McLean J.S."/>
            <person name="Kelley S."/>
        </authorList>
    </citation>
    <scope>NUCLEOTIDE SEQUENCE [LARGE SCALE GENOMIC DNA]</scope>
    <source>
        <strain evidence="9">12B</strain>
    </source>
</reference>
<dbReference type="GO" id="GO:0004553">
    <property type="term" value="F:hydrolase activity, hydrolyzing O-glycosyl compounds"/>
    <property type="evidence" value="ECO:0007669"/>
    <property type="project" value="UniProtKB-ARBA"/>
</dbReference>
<keyword evidence="2 5" id="KW-0645">Protease</keyword>
<name>A0A0Q4B666_9BACT</name>
<dbReference type="InterPro" id="IPR036852">
    <property type="entry name" value="Peptidase_S8/S53_dom_sf"/>
</dbReference>
<feature type="active site" description="Charge relay system" evidence="5">
    <location>
        <position position="444"/>
    </location>
</feature>
<dbReference type="Gene3D" id="3.40.50.200">
    <property type="entry name" value="Peptidase S8/S53 domain"/>
    <property type="match status" value="1"/>
</dbReference>
<dbReference type="SUPFAM" id="SSF52743">
    <property type="entry name" value="Subtilisin-like"/>
    <property type="match status" value="1"/>
</dbReference>
<dbReference type="Pfam" id="PF20009">
    <property type="entry name" value="GEVED"/>
    <property type="match status" value="1"/>
</dbReference>
<dbReference type="InterPro" id="IPR023828">
    <property type="entry name" value="Peptidase_S8_Ser-AS"/>
</dbReference>
<evidence type="ECO:0000256" key="1">
    <source>
        <dbReference type="ARBA" id="ARBA00011073"/>
    </source>
</evidence>
<dbReference type="InterPro" id="IPR015500">
    <property type="entry name" value="Peptidase_S8_subtilisin-rel"/>
</dbReference>
<dbReference type="SUPFAM" id="SSF49785">
    <property type="entry name" value="Galactose-binding domain-like"/>
    <property type="match status" value="1"/>
</dbReference>
<dbReference type="InterPro" id="IPR051048">
    <property type="entry name" value="Peptidase_S8/S53_subtilisin"/>
</dbReference>
<dbReference type="PROSITE" id="PS00138">
    <property type="entry name" value="SUBTILASE_SER"/>
    <property type="match status" value="1"/>
</dbReference>
<sequence length="3152" mass="340117">MVGAQPVVRLGGHSFVPEQNLAGLAKSRGLVATVSNLGPATGNQHNALVQLAAIPTPAEVEQLARGGVILGDYLGGNAYWALVGANTDASRVARGSRLTSMIPVRPEWKLAEALQSEEIPSYARVGSSGAKVVVHFAANASDGLVRQTLERLGLRDVRVDAYFRLTFAELPLAQVLAVAELPWVLAVNLGTPPLEATNSTGRILGRASVLNTPVELGGRGLLGKGIRIGIWDADVTKHADFGDRITQMEYERAEEHGTHVTGTILGAGVLDPNARGMAPEAQAWTYNFGFQSNGLTEQEEMAQAREQFGITLTNNSYGYGLSSWCNFLDRLVYQASHYANDQLAVKLPNLTHVYAAGNDQSACPKQLLPKYGAKGYGTASNRAKNAILVGAVNEWGFLTVDGKGAFSNFGPQDDGRMFPTLCAKGEQVYSTLPGNTYTELDGTSMACPTVTGHAALIQERYAQLNSGAEMHSALLRALLANTADDAGRPGPDFQFGYGIMNAEQAVLALEGGQYMMGTVSHGQVFTHKIAVPKGIEGLRVMVVWNDPPAAKASAWGDRTLVNDLDLSVSAGGKSYLPWVCNPRKGHVEDNAKRRVDNLNNIEQVTLTSSEIGGLNELEVTVRGSEVGQGTQDFALTWCYDRKMPRVISPADGMLLTPGGKGSLAVEGIDTPFIVELSYDGGKSWKGLGMVQEWSPTVSFIVPVDAPVTGDALLRVKTSTGVFAKSEHPFTIAPQPRGLKLQKGACGIAGWKLSWDQVSTATYGYEVLMADANDGHFHSVGHTETPGGIELMLPEASLKGNTRPVLSVAVRLAGGKGYGKRSIGLSASYSATVAPKIDELPFYENFSVTPSRYVDVQPGDSVTMQYKSLDLEGVPAGTQTLALICRDSTQRKLQDAEYFDKGKNGQHISRLTLCDVDLTGIEAQERILLHLRGWLEYQNPKDKTTSRLRVFGGTDGTALLNSLEGETEYKDGTDWYFPLNSGQRNKVVIEYAGKGAAGTLSDVLALVGVGVEQAALPKRVQLSLDAVPTDKANMGEEAFVLRVDNLCADELRDLAVKIYCRGKWVNTVRIPSVKGMSHMLQNVKVDVSTPERLGEWVPVRFECVPDPSEPTAIASVEHRVNSMGKVVPMPSSTLDYSNPSGPAPLDPYMTMMVREPFIFTDNGGLLGNYSENQEATLKLLPSEPGMKVRVRFLRFKSVYEHAGVGVLTQQVPSDLLIDGMFFREFLMGNIIGPNDAGKTFISEAGDGGITLKFQSEANSADEGWVAEVDMVPARNPLALTAVESTLRGADDEGTVPIRLTIRNSWDVRQDSVKVEIFTDDLIYKEVLDSLKPGVNEVTLKNGIRVSAATPVRIQVVISGNDTDASDNVKYAFLTYDRYCIPVDAPQQNYDNLHALEKVEAYNVKCKLEPRQNGAVRYNLGSPLPIYQGEAENALTFSISNNALSGWSLAAWVDWNDDGEFGADERSAVELKAGFPTGVLKLSAKDYQPGVKRVRVMVGPTAELANPCQSPKTGDIQDFLLTLEPGQYGHHGDLALARVDAGEHGVDLSDAQPIRITLKNLGNQPFVNKVKVRVTVDGGAPREEEIDCAAQPIAPYVGVAEYTLATTANLKDFGRHTVQVELLDNPVAENNTLSIDVYCVRPSGDARYALAFNSQSQGEGVQVNGVAAELNKPAVKAMTLEMLVRLDRSQYATLLHSRDKGMWVYTALGLKNGIPDNALGIVIDKRKAVCTETGCLTPGVWHHVAISIDRIVRGGVWGSSCEVRVYVDGEECPIKKLSPRDGAPDFLGNFGKVPELSLCQQLKDTKFDGKLKLFRASNKALDLADIRSFNYVRKADGTLPEGYIAEFTFDEGPKSKLSLSGSQKADIITASYQRLDADNGGIWESIEGKLIRSLRFDGMTKFKKVGENEYALLFDKTTPARVKGTITTYWPQVKLSYAGREITADTEYDFTNPVRLEAHAQLFGKDFSQTMVLTREDDKSGACDLTMLSLEASKNRGLKADVRASDITETIALKIPSGSGALENPEKVVLSYSLSDLAKIQYRGQMHSGTTLEVDLREPILVSVISERGDTKSYEISLQQDQQIEWNLPKIDYVYGDAPVDAGAVASSGSPVHFASTDGAVATVVNGKLLIGKPGHTTITATLPAKGMYGEAKPVEKSIAVTRRPVGVTVAQGSYRAGYPLELIYSYKQLVNAGDALRMPDPVQRGSLLVKSSDGQTVDASRGLAAGAYKVEVGPAGAYQTDCYEVTPEAGEFTVVQADLWRVALRVTDGSNPLEGAVVNLDSEARISSDRGLVEWFLPAGKKYTFTVGKPGFAYRTVVVDLDEGKAVEQEIELLVASIQLKYSVAADVHGVLNGAIEVQPVQQLAPGSDGQPVMAVANEGYRFVKWDDNSTDNPRVDRNVMASQEVKAIFEPQQYTLEYGVEMAGNGAGGTVEGNTSQTVAFGASGTEVEAKPTAGSFFGGWSDGVRTAKRSDGAKNLQVKAIFGKLATLPHANSFGGGSLGDGWYTISTGPDYNPWSVESLAQSNVAALEGYFAACNSEKFGSEGHTQSSLYSPVFTGIDALTQDLHVAMTYAFEESLQDANADGKEFALQMSVDGKEWKNLHSFEAGVELNNTSVTITKKQFKGAHTMQLRWRYDAKWGHAAEVDNVLVQVKDWDDDSGDEVRVTCKANPLNAGTFVVDGSGDDAGELNVARGDVLPDGIRAVAAEGYEFTGWSTGSADPVLRIAHELFRDEEYTANFRELAKPLVTFRSQPAEGGVCKVAGNAVASLEVNRGDMIEVAAVPQADYRFVYWVDNGSTQATRTVTVNTSRALIAAYEKVVLYEASFMVTDHAGKPLDGAKIKVAGQELTTVGGSAKTTASLQEGEYRYKVELDGYFTVEGVLKVGKFFRDAKVMMHKPVAVEFTVKDAEGAALAGASISIAGGPQDVDFTRQMETGVEGKASFTLPCGDYSYTVEMKGYLPVQEKLVVGDVAVPVAVTLQKPAPNRYTLTFMVTSRSRPLEGARVTVGEKVLSTDTEGVVSFVLEEGEYSYQVSKDGYESKEDRVKLEGDDAEVKVVLAKKKRPKPTPDAVEGNPLASVVVAPNPFSEALEVRGIPADCHIQVLDALGKVVYAKEESGDERAALQLGHLPGGVYLLVLEQGAARRVLRLLKQ</sequence>
<dbReference type="SUPFAM" id="SSF49464">
    <property type="entry name" value="Carboxypeptidase regulatory domain-like"/>
    <property type="match status" value="1"/>
</dbReference>
<dbReference type="SUPFAM" id="SSF49899">
    <property type="entry name" value="Concanavalin A-like lectins/glucanases"/>
    <property type="match status" value="1"/>
</dbReference>
<evidence type="ECO:0000256" key="2">
    <source>
        <dbReference type="ARBA" id="ARBA00022670"/>
    </source>
</evidence>
<protein>
    <recommendedName>
        <fullName evidence="11">Peptidase S8/S53 domain-containing protein</fullName>
    </recommendedName>
</protein>
<dbReference type="Pfam" id="PF00082">
    <property type="entry name" value="Peptidase_S8"/>
    <property type="match status" value="1"/>
</dbReference>
<dbReference type="InterPro" id="IPR008969">
    <property type="entry name" value="CarboxyPept-like_regulatory"/>
</dbReference>
<keyword evidence="10" id="KW-1185">Reference proteome</keyword>
<evidence type="ECO:0000259" key="6">
    <source>
        <dbReference type="Pfam" id="PF00082"/>
    </source>
</evidence>
<evidence type="ECO:0000259" key="8">
    <source>
        <dbReference type="Pfam" id="PF20009"/>
    </source>
</evidence>
<dbReference type="PANTHER" id="PTHR43399">
    <property type="entry name" value="SUBTILISIN-RELATED"/>
    <property type="match status" value="1"/>
</dbReference>
<dbReference type="Proteomes" id="UP000054172">
    <property type="component" value="Unassembled WGS sequence"/>
</dbReference>
<dbReference type="InterPro" id="IPR000209">
    <property type="entry name" value="Peptidase_S8/S53_dom"/>
</dbReference>
<dbReference type="Gene3D" id="2.60.120.380">
    <property type="match status" value="1"/>
</dbReference>
<dbReference type="GO" id="GO:0006508">
    <property type="term" value="P:proteolysis"/>
    <property type="evidence" value="ECO:0007669"/>
    <property type="project" value="UniProtKB-KW"/>
</dbReference>
<dbReference type="Pfam" id="PF13620">
    <property type="entry name" value="CarboxypepD_reg"/>
    <property type="match status" value="1"/>
</dbReference>
<feature type="domain" description="Bacterial repeat" evidence="7">
    <location>
        <begin position="2767"/>
        <end position="2818"/>
    </location>
</feature>
<dbReference type="PRINTS" id="PR00723">
    <property type="entry name" value="SUBTILISIN"/>
</dbReference>
<dbReference type="Gene3D" id="2.60.40.1120">
    <property type="entry name" value="Carboxypeptidase-like, regulatory domain"/>
    <property type="match status" value="2"/>
</dbReference>
<evidence type="ECO:0000313" key="10">
    <source>
        <dbReference type="Proteomes" id="UP000054172"/>
    </source>
</evidence>
<dbReference type="GO" id="GO:0004252">
    <property type="term" value="F:serine-type endopeptidase activity"/>
    <property type="evidence" value="ECO:0007669"/>
    <property type="project" value="UniProtKB-UniRule"/>
</dbReference>
<dbReference type="PROSITE" id="PS00137">
    <property type="entry name" value="SUBTILASE_HIS"/>
    <property type="match status" value="1"/>
</dbReference>
<dbReference type="PATRIC" id="fig|1702214.3.peg.1541"/>
<dbReference type="InterPro" id="IPR008979">
    <property type="entry name" value="Galactose-bd-like_sf"/>
</dbReference>
<dbReference type="EMBL" id="LIIK01000047">
    <property type="protein sequence ID" value="KQM08300.1"/>
    <property type="molecule type" value="Genomic_DNA"/>
</dbReference>
<evidence type="ECO:0000256" key="3">
    <source>
        <dbReference type="ARBA" id="ARBA00022801"/>
    </source>
</evidence>
<keyword evidence="4 5" id="KW-0720">Serine protease</keyword>
<evidence type="ECO:0008006" key="11">
    <source>
        <dbReference type="Google" id="ProtNLM"/>
    </source>
</evidence>
<dbReference type="InterPro" id="IPR045474">
    <property type="entry name" value="GEVED"/>
</dbReference>
<evidence type="ECO:0000313" key="9">
    <source>
        <dbReference type="EMBL" id="KQM08300.1"/>
    </source>
</evidence>
<comment type="caution">
    <text evidence="9">The sequence shown here is derived from an EMBL/GenBank/DDBJ whole genome shotgun (WGS) entry which is preliminary data.</text>
</comment>
<dbReference type="PROSITE" id="PS51892">
    <property type="entry name" value="SUBTILASE"/>
    <property type="match status" value="1"/>
</dbReference>
<dbReference type="InterPro" id="IPR013320">
    <property type="entry name" value="ConA-like_dom_sf"/>
</dbReference>
<dbReference type="Pfam" id="PF13385">
    <property type="entry name" value="Laminin_G_3"/>
    <property type="match status" value="1"/>
</dbReference>
<feature type="domain" description="GEVED" evidence="8">
    <location>
        <begin position="1447"/>
        <end position="1519"/>
    </location>
</feature>
<dbReference type="STRING" id="1702214.AL399_08110"/>